<gene>
    <name evidence="2" type="ORF">PACLA_8A039357</name>
</gene>
<dbReference type="Gene3D" id="2.40.70.10">
    <property type="entry name" value="Acid Proteases"/>
    <property type="match status" value="1"/>
</dbReference>
<dbReference type="Pfam" id="PF17919">
    <property type="entry name" value="RT_RNaseH_2"/>
    <property type="match status" value="1"/>
</dbReference>
<dbReference type="InterPro" id="IPR021109">
    <property type="entry name" value="Peptidase_aspartic_dom_sf"/>
</dbReference>
<reference evidence="2" key="1">
    <citation type="submission" date="2020-04" db="EMBL/GenBank/DDBJ databases">
        <authorList>
            <person name="Alioto T."/>
            <person name="Alioto T."/>
            <person name="Gomez Garrido J."/>
        </authorList>
    </citation>
    <scope>NUCLEOTIDE SEQUENCE</scope>
    <source>
        <strain evidence="2">A484AB</strain>
    </source>
</reference>
<feature type="compositionally biased region" description="Basic residues" evidence="1">
    <location>
        <begin position="1232"/>
        <end position="1242"/>
    </location>
</feature>
<dbReference type="InterPro" id="IPR041577">
    <property type="entry name" value="RT_RNaseH_2"/>
</dbReference>
<feature type="compositionally biased region" description="Basic and acidic residues" evidence="1">
    <location>
        <begin position="198"/>
        <end position="214"/>
    </location>
</feature>
<dbReference type="GO" id="GO:0015074">
    <property type="term" value="P:DNA integration"/>
    <property type="evidence" value="ECO:0007669"/>
    <property type="project" value="InterPro"/>
</dbReference>
<dbReference type="CDD" id="cd05481">
    <property type="entry name" value="retropepsin_like_LTR_1"/>
    <property type="match status" value="1"/>
</dbReference>
<dbReference type="GO" id="GO:0003676">
    <property type="term" value="F:nucleic acid binding"/>
    <property type="evidence" value="ECO:0007669"/>
    <property type="project" value="InterPro"/>
</dbReference>
<evidence type="ECO:0000256" key="1">
    <source>
        <dbReference type="SAM" id="MobiDB-lite"/>
    </source>
</evidence>
<keyword evidence="3" id="KW-1185">Reference proteome</keyword>
<dbReference type="OrthoDB" id="5968803at2759"/>
<organism evidence="2 3">
    <name type="scientific">Paramuricea clavata</name>
    <name type="common">Red gorgonian</name>
    <name type="synonym">Violescent sea-whip</name>
    <dbReference type="NCBI Taxonomy" id="317549"/>
    <lineage>
        <taxon>Eukaryota</taxon>
        <taxon>Metazoa</taxon>
        <taxon>Cnidaria</taxon>
        <taxon>Anthozoa</taxon>
        <taxon>Octocorallia</taxon>
        <taxon>Malacalcyonacea</taxon>
        <taxon>Plexauridae</taxon>
        <taxon>Paramuricea</taxon>
    </lineage>
</organism>
<dbReference type="FunFam" id="3.30.420.10:FF:000063">
    <property type="entry name" value="Retrovirus-related Pol polyprotein from transposon 297-like Protein"/>
    <property type="match status" value="1"/>
</dbReference>
<evidence type="ECO:0000313" key="2">
    <source>
        <dbReference type="EMBL" id="CAB3996184.1"/>
    </source>
</evidence>
<dbReference type="SUPFAM" id="SSF56672">
    <property type="entry name" value="DNA/RNA polymerases"/>
    <property type="match status" value="1"/>
</dbReference>
<dbReference type="SUPFAM" id="SSF53098">
    <property type="entry name" value="Ribonuclease H-like"/>
    <property type="match status" value="1"/>
</dbReference>
<dbReference type="EMBL" id="CACRXK020002817">
    <property type="protein sequence ID" value="CAB3996184.1"/>
    <property type="molecule type" value="Genomic_DNA"/>
</dbReference>
<dbReference type="PROSITE" id="PS50994">
    <property type="entry name" value="INTEGRASE"/>
    <property type="match status" value="1"/>
</dbReference>
<dbReference type="InterPro" id="IPR043128">
    <property type="entry name" value="Rev_trsase/Diguanyl_cyclase"/>
</dbReference>
<dbReference type="InterPro" id="IPR043502">
    <property type="entry name" value="DNA/RNA_pol_sf"/>
</dbReference>
<dbReference type="Pfam" id="PF00665">
    <property type="entry name" value="rve"/>
    <property type="match status" value="1"/>
</dbReference>
<dbReference type="Gene3D" id="3.10.10.10">
    <property type="entry name" value="HIV Type 1 Reverse Transcriptase, subunit A, domain 1"/>
    <property type="match status" value="1"/>
</dbReference>
<dbReference type="FunFam" id="3.10.10.10:FF:000003">
    <property type="entry name" value="Retrovirus-related Pol polyprotein from transposon 297-like Protein"/>
    <property type="match status" value="1"/>
</dbReference>
<dbReference type="InterPro" id="IPR036397">
    <property type="entry name" value="RNaseH_sf"/>
</dbReference>
<dbReference type="PANTHER" id="PTHR37984">
    <property type="entry name" value="PROTEIN CBG26694"/>
    <property type="match status" value="1"/>
</dbReference>
<comment type="caution">
    <text evidence="2">The sequence shown here is derived from an EMBL/GenBank/DDBJ whole genome shotgun (WGS) entry which is preliminary data.</text>
</comment>
<feature type="compositionally biased region" description="Polar residues" evidence="1">
    <location>
        <begin position="1207"/>
        <end position="1231"/>
    </location>
</feature>
<dbReference type="Proteomes" id="UP001152795">
    <property type="component" value="Unassembled WGS sequence"/>
</dbReference>
<dbReference type="PANTHER" id="PTHR37984:SF7">
    <property type="entry name" value="INTEGRASE CATALYTIC DOMAIN-CONTAINING PROTEIN"/>
    <property type="match status" value="1"/>
</dbReference>
<dbReference type="FunFam" id="3.30.70.270:FF:000003">
    <property type="entry name" value="Transposon Ty3-G Gag-Pol polyprotein"/>
    <property type="match status" value="1"/>
</dbReference>
<dbReference type="InterPro" id="IPR012337">
    <property type="entry name" value="RNaseH-like_sf"/>
</dbReference>
<dbReference type="AlphaFoldDB" id="A0A6S7GRT6"/>
<name>A0A6S7GRT6_PARCT</name>
<proteinExistence type="predicted"/>
<dbReference type="CDD" id="cd09274">
    <property type="entry name" value="RNase_HI_RT_Ty3"/>
    <property type="match status" value="1"/>
</dbReference>
<sequence length="1242" mass="141864">MAERIIGLSPPSPFAFEGNLAESWKQWQKALDFYLTATESDSKSDKVKTSILLTCIGEKGREIYDTFEFENAGDKLKLKPVLKKFEEYCNPRSNTTFERHKFFTYRQEEGQTFTSFVTELKKRSAACEFDTLKDSLIKDMIICGISDNALRERMLREPNINLQKAVELGQASEQTKLHAQQLTEDMEKKIHKVHRQKREKERRDKNRDRFKSHSPERDNLIKNCKFCAGRHQRGKCPAYGQKCNKCQRRNHFARCCKQTVHQVDDSQDRASFESSSESDFVIESLVATESEAASEVQQALKIDPLNSDTSAGHWSVTLNAGSQDIPFKIDTGAQVNVLPKKLYNKLNPRPRIKQTSTKLSAYNGSSIPVHGKCIVPIQYKGQKHHLLFIVVASQTTPILGLATSERLNLIKRVYKITDTNIEEAYSSNISEEYADCFGEIGTLKSTYHMTLKDDVRPVVVPPRKVPFALKDRLKKELDRMESMGIIEKVEKSTDWVNALVLVEKPNGKLRVCLDPRPLNQAIKRQHYRLPTTEEIISQMSGARFFSKLDASNGEIFQLEISKIIAGCDGAANSQDDITVWGETKEIHDQRLKKVLDKIRDSGLKLNHAKCIFGATELTFLGHIMSADGVKPDPRKIEAITKMPVPTSPAELQRFLGMVNYLGKFIPNLSDETAPLRALLKKGTEFLMQKPQIDAFEKLKRRISSAPVLQSYDPNLPTHIRTDSSSIGLGAMLEQRIDDSWHPIAFASRTLEKSEQNYAQIERETLSVVFGCERFHEYLYGREFIVHNDHQPLKAIFSKSIVQCPPRIQRFFLRLQKYDFSFEYAPGKTMKVADALSRASLPGQPEITPEDIAHHVHSIINQLPISQSKLSQLQRETANDLVLQKLKQYTVNGWPSDDNIDSSVKPFYSQRHEIVYNHDLLLKGRQIIVPKSMRPEVRTLLHQGHQGIEKCKMCNVHKSSNRQQKETLIPHDVPDQPWVKVGTDLFSLHGRDYLIVVDYHSKFFEVAHIAKPVEAPAVVREMKKIFSRHGIPQTVFSDNGPQYTAASFKRFSREWDFQHDTSSPHFPQSNGLVERTIQTVKKSLKKAEESHSDVYLSMLVLNTTPHNDGHSPAYKMYQRNPRTTLPSGSTQPPCPVSPRHKVKQSYDQHARIYQLYYLALQFAYEQIKTPIGQKRGNVVPRNRRHLLPTKETFKVENNDDYDDLKLSSRPSTSNQSNVKVSRNNPIVTSRSGRQLKKPSRYAD</sequence>
<feature type="region of interest" description="Disordered" evidence="1">
    <location>
        <begin position="191"/>
        <end position="214"/>
    </location>
</feature>
<evidence type="ECO:0000313" key="3">
    <source>
        <dbReference type="Proteomes" id="UP001152795"/>
    </source>
</evidence>
<dbReference type="CDD" id="cd01647">
    <property type="entry name" value="RT_LTR"/>
    <property type="match status" value="1"/>
</dbReference>
<dbReference type="InterPro" id="IPR050951">
    <property type="entry name" value="Retrovirus_Pol_polyprotein"/>
</dbReference>
<protein>
    <submittedName>
        <fullName evidence="2">Uncharacterized protein K02A2.6</fullName>
    </submittedName>
</protein>
<feature type="region of interest" description="Disordered" evidence="1">
    <location>
        <begin position="1197"/>
        <end position="1242"/>
    </location>
</feature>
<dbReference type="Gene3D" id="3.30.70.270">
    <property type="match status" value="3"/>
</dbReference>
<accession>A0A6S7GRT6</accession>
<dbReference type="FunFam" id="3.30.70.270:FF:000026">
    <property type="entry name" value="Transposon Ty3-G Gag-Pol polyprotein"/>
    <property type="match status" value="1"/>
</dbReference>
<dbReference type="Gene3D" id="3.30.420.10">
    <property type="entry name" value="Ribonuclease H-like superfamily/Ribonuclease H"/>
    <property type="match status" value="1"/>
</dbReference>
<dbReference type="SUPFAM" id="SSF50630">
    <property type="entry name" value="Acid proteases"/>
    <property type="match status" value="1"/>
</dbReference>
<dbReference type="InterPro" id="IPR001584">
    <property type="entry name" value="Integrase_cat-core"/>
</dbReference>